<dbReference type="InterPro" id="IPR010997">
    <property type="entry name" value="HRDC-like_sf"/>
</dbReference>
<keyword evidence="3" id="KW-1185">Reference proteome</keyword>
<reference evidence="2 3" key="1">
    <citation type="submission" date="2019-01" db="EMBL/GenBank/DDBJ databases">
        <authorList>
            <consortium name="Pathogen Informatics"/>
        </authorList>
    </citation>
    <scope>NUCLEOTIDE SEQUENCE [LARGE SCALE GENOMIC DNA]</scope>
    <source>
        <strain evidence="2 3">NCTC10138</strain>
    </source>
</reference>
<dbReference type="Proteomes" id="UP000289841">
    <property type="component" value="Chromosome"/>
</dbReference>
<dbReference type="InterPro" id="IPR041679">
    <property type="entry name" value="DNA2/NAM7-like_C"/>
</dbReference>
<dbReference type="Pfam" id="PF13087">
    <property type="entry name" value="AAA_12"/>
    <property type="match status" value="1"/>
</dbReference>
<organism evidence="2 3">
    <name type="scientific">Haploplasma axanthum</name>
    <name type="common">Acholeplasma axanthum</name>
    <dbReference type="NCBI Taxonomy" id="29552"/>
    <lineage>
        <taxon>Bacteria</taxon>
        <taxon>Bacillati</taxon>
        <taxon>Mycoplasmatota</taxon>
        <taxon>Mollicutes</taxon>
        <taxon>Acholeplasmatales</taxon>
        <taxon>Acholeplasmataceae</taxon>
        <taxon>Haploplasma</taxon>
    </lineage>
</organism>
<dbReference type="STRING" id="1278311.GCA_000428705_01293"/>
<dbReference type="Pfam" id="PF13086">
    <property type="entry name" value="AAA_11"/>
    <property type="match status" value="2"/>
</dbReference>
<proteinExistence type="predicted"/>
<name>A0A449BBL6_HAPAX</name>
<dbReference type="SUPFAM" id="SSF47819">
    <property type="entry name" value="HRDC-like"/>
    <property type="match status" value="1"/>
</dbReference>
<dbReference type="AlphaFoldDB" id="A0A449BBL6"/>
<dbReference type="Pfam" id="PF18741">
    <property type="entry name" value="MTES_1575"/>
    <property type="match status" value="1"/>
</dbReference>
<dbReference type="InterPro" id="IPR045055">
    <property type="entry name" value="DNA2/NAM7-like"/>
</dbReference>
<dbReference type="InterPro" id="IPR025103">
    <property type="entry name" value="DUF4011"/>
</dbReference>
<dbReference type="GO" id="GO:0004386">
    <property type="term" value="F:helicase activity"/>
    <property type="evidence" value="ECO:0007669"/>
    <property type="project" value="UniProtKB-KW"/>
</dbReference>
<keyword evidence="2" id="KW-0347">Helicase</keyword>
<dbReference type="InterPro" id="IPR041677">
    <property type="entry name" value="DNA2/NAM7_AAA_11"/>
</dbReference>
<dbReference type="GO" id="GO:0003676">
    <property type="term" value="F:nucleic acid binding"/>
    <property type="evidence" value="ECO:0007669"/>
    <property type="project" value="InterPro"/>
</dbReference>
<keyword evidence="2" id="KW-0547">Nucleotide-binding</keyword>
<dbReference type="InterPro" id="IPR047187">
    <property type="entry name" value="SF1_C_Upf1"/>
</dbReference>
<dbReference type="InterPro" id="IPR027417">
    <property type="entry name" value="P-loop_NTPase"/>
</dbReference>
<dbReference type="KEGG" id="aaxa:NCTC10138_00190"/>
<dbReference type="SUPFAM" id="SSF52540">
    <property type="entry name" value="P-loop containing nucleoside triphosphate hydrolases"/>
    <property type="match status" value="1"/>
</dbReference>
<feature type="domain" description="HRDC" evidence="1">
    <location>
        <begin position="2"/>
        <end position="85"/>
    </location>
</feature>
<gene>
    <name evidence="2" type="ORF">NCTC10138_00190</name>
</gene>
<accession>A0A449BBL6</accession>
<dbReference type="RefSeq" id="WP_026390758.1">
    <property type="nucleotide sequence ID" value="NZ_LR215048.1"/>
</dbReference>
<evidence type="ECO:0000313" key="2">
    <source>
        <dbReference type="EMBL" id="VEU79837.1"/>
    </source>
</evidence>
<dbReference type="Gene3D" id="1.10.150.80">
    <property type="entry name" value="HRDC domain"/>
    <property type="match status" value="1"/>
</dbReference>
<dbReference type="Gene3D" id="3.40.50.300">
    <property type="entry name" value="P-loop containing nucleotide triphosphate hydrolases"/>
    <property type="match status" value="3"/>
</dbReference>
<dbReference type="EMBL" id="LR215048">
    <property type="protein sequence ID" value="VEU79837.1"/>
    <property type="molecule type" value="Genomic_DNA"/>
</dbReference>
<dbReference type="GO" id="GO:0000166">
    <property type="term" value="F:nucleotide binding"/>
    <property type="evidence" value="ECO:0007669"/>
    <property type="project" value="InterPro"/>
</dbReference>
<dbReference type="CDD" id="cd18808">
    <property type="entry name" value="SF1_C_Upf1"/>
    <property type="match status" value="1"/>
</dbReference>
<dbReference type="InterPro" id="IPR049468">
    <property type="entry name" value="Restrct_endonuc-II-like_dom"/>
</dbReference>
<dbReference type="InterPro" id="IPR002121">
    <property type="entry name" value="HRDC_dom"/>
</dbReference>
<protein>
    <submittedName>
        <fullName evidence="2">Putative DNA helicase</fullName>
    </submittedName>
</protein>
<keyword evidence="2" id="KW-0067">ATP-binding</keyword>
<dbReference type="InterPro" id="IPR044876">
    <property type="entry name" value="HRDC_dom_sf"/>
</dbReference>
<keyword evidence="2" id="KW-0378">Hydrolase</keyword>
<evidence type="ECO:0000313" key="3">
    <source>
        <dbReference type="Proteomes" id="UP000289841"/>
    </source>
</evidence>
<dbReference type="PANTHER" id="PTHR10887:SF530">
    <property type="entry name" value="SUPERFAMILY I DNA HELICASES"/>
    <property type="match status" value="1"/>
</dbReference>
<evidence type="ECO:0000259" key="1">
    <source>
        <dbReference type="PROSITE" id="PS50967"/>
    </source>
</evidence>
<dbReference type="PANTHER" id="PTHR10887">
    <property type="entry name" value="DNA2/NAM7 HELICASE FAMILY"/>
    <property type="match status" value="1"/>
</dbReference>
<dbReference type="PROSITE" id="PS50967">
    <property type="entry name" value="HRDC"/>
    <property type="match status" value="1"/>
</dbReference>
<dbReference type="Pfam" id="PF13195">
    <property type="entry name" value="DUF4011"/>
    <property type="match status" value="1"/>
</dbReference>
<dbReference type="Pfam" id="PF00570">
    <property type="entry name" value="HRDC"/>
    <property type="match status" value="1"/>
</dbReference>
<sequence>MALKRNALLDRLDNLREEIRKEVLEKKGIEPVVCTDSALKEITNKRPLKISDFMAISGLEKDFMSLYADRFLNEILSYEQSLTKEVQVSKTAHKVLHNYKDRLTNISKSNPNLYMGRVENIKSFDLTSLNIDEEIINFLINPKNKKLKVSFPNELINNRMTTLYRETNKSFKETGSYNLYVAYPYVEGVFTKEHFPIKAPLIYFPVKFERNKRDITLVKDNEKDIIFNRDLLLAASKVESGTLDSKMPSIESFNEEVLRDIIIKFYESNGTPIYSKPNSINFEPFQNELKEDFVKREHTNFTFKSYITLGRYQPYSSMIQKDMDTILSNHKYNELLEGLIDEANLYKKEAKGIYTGNQGSVKESKISYINELNDSQEKVIELLNTEKKLVIWGPPGTGKSQTITSLIASSILKGENVLVVSEKKVALDVIYSRLKGASRYSMFIDDAENKQSFYTKLQGFLDPMPPVRTRNNDIYHLEEEINELTTTLDNSLRLLYGEKIDEDVTISGLYSKYLKDKDVLSDLTPLKIYQMFERNFNNFTFKDIDNLERTFSKDKELIEYLEFEKMITKYPILLKLDLKISRSGKIELESFDSDFKNYLENIKNKGFFGRRKLNKEFFSQNSLRLKFMTIKNSIDKKYLKEIKNNPKLNNYILENSLRLDKYLTKHKKLSITERKYLKMLLNDELVKDLDDISKYRSYLFNAYYTGLIEDFKARNQKHLYIIDDYQNKMEKLESLISEKMQVTIESFEMSLYRYALNFSNTKRIMDIKRTLEQTQKPSIKAFIDIFQPEMMENIRVWMMTPEVVSAVMPLRYGMFDLVIFDEASQMYVEKGIPAIYRAKKVVIAGDPKQLRPSSLGIGRIQDEDELFEEDTLKEASLDAKSLLDLARYKYTETLLNYHYRSEYEELISFSNHAFYDGKLIVSPNQTQSVKPPIEYVYVEDGVFEDRKNHKEALEVVELIKKIFRQRKNNETIGVITFNSSQRDLIENYIDKELFNKSTYQRKFEQEMFRTEDGEDKSLFVKNIENVQGDERDIIIFSMGYAKDDSGSVKRRFGWLNHEGGENRLNVAVTRAKKKIYFVSSLYPEELKVEDLTSRGPKLLKDFMRYCYYVSSKKQDSVKLILNSLNATEVQTQETITTQLAEEIKQRLERNKYEVHSSIGIGKYNINLGIYDKETDSYKLGIICDIASPDNINARKDLLHQERYLKSRKWNVYRIFASNWYTDPNKELRNIRDMLKKN</sequence>